<feature type="transmembrane region" description="Helical" evidence="5">
    <location>
        <begin position="351"/>
        <end position="372"/>
    </location>
</feature>
<sequence length="382" mass="39048">MPEGVLVTRRAATTVRTVVARELRTHLRNGYFVVSTVLVLAVLVGYLLLHASVFTRLASTTVGLVGQATAIAEPLRQAADDTGEDLAVVPYHDAAQARADVVRGELDVLVSGSAANLRALSGSELDDSVRALLTGVAQDEVLDAKLVEAGLDPVDVHTDVAAARVTVQTAEPPAVARDERLGTALVVVLLLVLGIAGSSGVVARSLTEDGTRIPDASASECPRRIVLGKVVGVGLVGGVQVLVLGAATLAVTAATGALSTVAPATSALLWGLVWFVLGYALYWPVFVAAAATSGPVRSVVLPTTAVVVTGLGAVMLALPDPESTTALTVSFVPPLSPFVVPSHLTTGTAGAFEVVTALLLTVAATIVLTWLARAHVRTPAKA</sequence>
<keyword evidence="8" id="KW-1185">Reference proteome</keyword>
<accession>H5XP13</accession>
<name>H5XP13_9PSEU</name>
<dbReference type="HOGENOM" id="CLU_046841_3_1_11"/>
<reference evidence="7 8" key="1">
    <citation type="submission" date="2011-11" db="EMBL/GenBank/DDBJ databases">
        <title>The Noncontiguous Finished sequence of Saccharomonospora cyanea NA-134.</title>
        <authorList>
            <consortium name="US DOE Joint Genome Institute"/>
            <person name="Lucas S."/>
            <person name="Han J."/>
            <person name="Lapidus A."/>
            <person name="Cheng J.-F."/>
            <person name="Goodwin L."/>
            <person name="Pitluck S."/>
            <person name="Peters L."/>
            <person name="Ovchinnikova G."/>
            <person name="Lu M."/>
            <person name="Detter J.C."/>
            <person name="Han C."/>
            <person name="Tapia R."/>
            <person name="Land M."/>
            <person name="Hauser L."/>
            <person name="Kyrpides N."/>
            <person name="Ivanova N."/>
            <person name="Pagani I."/>
            <person name="Brambilla E.-M."/>
            <person name="Klenk H.-P."/>
            <person name="Woyke T."/>
        </authorList>
    </citation>
    <scope>NUCLEOTIDE SEQUENCE [LARGE SCALE GENOMIC DNA]</scope>
    <source>
        <strain evidence="7 8">NA-134</strain>
    </source>
</reference>
<feature type="transmembrane region" description="Helical" evidence="5">
    <location>
        <begin position="267"/>
        <end position="287"/>
    </location>
</feature>
<dbReference type="Pfam" id="PF12698">
    <property type="entry name" value="ABC2_membrane_3"/>
    <property type="match status" value="1"/>
</dbReference>
<dbReference type="eggNOG" id="COG1668">
    <property type="taxonomic scope" value="Bacteria"/>
</dbReference>
<dbReference type="EMBL" id="CM001440">
    <property type="protein sequence ID" value="EHR63262.1"/>
    <property type="molecule type" value="Genomic_DNA"/>
</dbReference>
<evidence type="ECO:0000256" key="4">
    <source>
        <dbReference type="ARBA" id="ARBA00023136"/>
    </source>
</evidence>
<organism evidence="7 8">
    <name type="scientific">Saccharomonospora cyanea NA-134</name>
    <dbReference type="NCBI Taxonomy" id="882082"/>
    <lineage>
        <taxon>Bacteria</taxon>
        <taxon>Bacillati</taxon>
        <taxon>Actinomycetota</taxon>
        <taxon>Actinomycetes</taxon>
        <taxon>Pseudonocardiales</taxon>
        <taxon>Pseudonocardiaceae</taxon>
        <taxon>Saccharomonospora</taxon>
    </lineage>
</organism>
<dbReference type="RefSeq" id="WP_005459463.1">
    <property type="nucleotide sequence ID" value="NZ_CM001440.1"/>
</dbReference>
<evidence type="ECO:0000313" key="7">
    <source>
        <dbReference type="EMBL" id="EHR63262.1"/>
    </source>
</evidence>
<evidence type="ECO:0000256" key="2">
    <source>
        <dbReference type="ARBA" id="ARBA00022692"/>
    </source>
</evidence>
<feature type="domain" description="ABC-2 type transporter transmembrane" evidence="6">
    <location>
        <begin position="33"/>
        <end position="372"/>
    </location>
</feature>
<evidence type="ECO:0000259" key="6">
    <source>
        <dbReference type="Pfam" id="PF12698"/>
    </source>
</evidence>
<dbReference type="STRING" id="882082.SaccyDRAFT_4452"/>
<evidence type="ECO:0000256" key="5">
    <source>
        <dbReference type="SAM" id="Phobius"/>
    </source>
</evidence>
<dbReference type="GO" id="GO:0016020">
    <property type="term" value="C:membrane"/>
    <property type="evidence" value="ECO:0007669"/>
    <property type="project" value="UniProtKB-SubCell"/>
</dbReference>
<keyword evidence="2 5" id="KW-0812">Transmembrane</keyword>
<feature type="transmembrane region" description="Helical" evidence="5">
    <location>
        <begin position="299"/>
        <end position="318"/>
    </location>
</feature>
<dbReference type="AlphaFoldDB" id="H5XP13"/>
<feature type="transmembrane region" description="Helical" evidence="5">
    <location>
        <begin position="181"/>
        <end position="203"/>
    </location>
</feature>
<evidence type="ECO:0000256" key="3">
    <source>
        <dbReference type="ARBA" id="ARBA00022989"/>
    </source>
</evidence>
<dbReference type="InterPro" id="IPR013525">
    <property type="entry name" value="ABC2_TM"/>
</dbReference>
<dbReference type="GO" id="GO:0140359">
    <property type="term" value="F:ABC-type transporter activity"/>
    <property type="evidence" value="ECO:0007669"/>
    <property type="project" value="InterPro"/>
</dbReference>
<feature type="transmembrane region" description="Helical" evidence="5">
    <location>
        <begin position="230"/>
        <end position="255"/>
    </location>
</feature>
<evidence type="ECO:0000313" key="8">
    <source>
        <dbReference type="Proteomes" id="UP000002791"/>
    </source>
</evidence>
<gene>
    <name evidence="7" type="ORF">SaccyDRAFT_4452</name>
</gene>
<keyword evidence="4 5" id="KW-0472">Membrane</keyword>
<dbReference type="OrthoDB" id="3268959at2"/>
<evidence type="ECO:0000256" key="1">
    <source>
        <dbReference type="ARBA" id="ARBA00004141"/>
    </source>
</evidence>
<protein>
    <recommendedName>
        <fullName evidence="6">ABC-2 type transporter transmembrane domain-containing protein</fullName>
    </recommendedName>
</protein>
<proteinExistence type="predicted"/>
<dbReference type="Proteomes" id="UP000002791">
    <property type="component" value="Chromosome"/>
</dbReference>
<feature type="transmembrane region" description="Helical" evidence="5">
    <location>
        <begin position="31"/>
        <end position="49"/>
    </location>
</feature>
<comment type="subcellular location">
    <subcellularLocation>
        <location evidence="1">Membrane</location>
        <topology evidence="1">Multi-pass membrane protein</topology>
    </subcellularLocation>
</comment>
<keyword evidence="3 5" id="KW-1133">Transmembrane helix</keyword>